<dbReference type="InterPro" id="IPR014731">
    <property type="entry name" value="ETF_asu_C"/>
</dbReference>
<dbReference type="Proteomes" id="UP000297597">
    <property type="component" value="Unassembled WGS sequence"/>
</dbReference>
<keyword evidence="5" id="KW-0560">Oxidoreductase</keyword>
<dbReference type="OrthoDB" id="9770286at2"/>
<keyword evidence="6" id="KW-1185">Reference proteome</keyword>
<evidence type="ECO:0000313" key="5">
    <source>
        <dbReference type="EMBL" id="TEB09071.1"/>
    </source>
</evidence>
<comment type="caution">
    <text evidence="5">The sequence shown here is derived from an EMBL/GenBank/DDBJ whole genome shotgun (WGS) entry which is preliminary data.</text>
</comment>
<dbReference type="InterPro" id="IPR001308">
    <property type="entry name" value="ETF_a/FixB"/>
</dbReference>
<dbReference type="EMBL" id="QFFZ01000061">
    <property type="protein sequence ID" value="TEB09071.1"/>
    <property type="molecule type" value="Genomic_DNA"/>
</dbReference>
<feature type="binding site" evidence="3">
    <location>
        <begin position="277"/>
        <end position="284"/>
    </location>
    <ligand>
        <name>FAD</name>
        <dbReference type="ChEBI" id="CHEBI:57692"/>
    </ligand>
</feature>
<protein>
    <submittedName>
        <fullName evidence="5">Caffeyl-CoA reductase-Etf complex subunit CarE</fullName>
        <ecNumber evidence="5">1.3.1.108</ecNumber>
    </submittedName>
</protein>
<feature type="binding site" evidence="3">
    <location>
        <position position="298"/>
    </location>
    <ligand>
        <name>FAD</name>
        <dbReference type="ChEBI" id="CHEBI:57692"/>
    </ligand>
</feature>
<dbReference type="GO" id="GO:0009055">
    <property type="term" value="F:electron transfer activity"/>
    <property type="evidence" value="ECO:0007669"/>
    <property type="project" value="InterPro"/>
</dbReference>
<dbReference type="PIRSF" id="PIRSF000089">
    <property type="entry name" value="Electra_flavoP_a"/>
    <property type="match status" value="1"/>
</dbReference>
<dbReference type="SUPFAM" id="SSF52402">
    <property type="entry name" value="Adenine nucleotide alpha hydrolases-like"/>
    <property type="match status" value="1"/>
</dbReference>
<proteinExistence type="inferred from homology"/>
<evidence type="ECO:0000256" key="3">
    <source>
        <dbReference type="PIRSR" id="PIRSR000089-1"/>
    </source>
</evidence>
<evidence type="ECO:0000256" key="2">
    <source>
        <dbReference type="ARBA" id="ARBA00022630"/>
    </source>
</evidence>
<dbReference type="InterPro" id="IPR033947">
    <property type="entry name" value="ETF_alpha_N"/>
</dbReference>
<dbReference type="GO" id="GO:0016491">
    <property type="term" value="F:oxidoreductase activity"/>
    <property type="evidence" value="ECO:0007669"/>
    <property type="project" value="UniProtKB-KW"/>
</dbReference>
<dbReference type="GO" id="GO:0033539">
    <property type="term" value="P:fatty acid beta-oxidation using acyl-CoA dehydrogenase"/>
    <property type="evidence" value="ECO:0007669"/>
    <property type="project" value="TreeGrafter"/>
</dbReference>
<keyword evidence="3" id="KW-0274">FAD</keyword>
<gene>
    <name evidence="5" type="primary">carE_3</name>
    <name evidence="5" type="ORF">Pmgp_03425</name>
</gene>
<feature type="domain" description="Electron transfer flavoprotein alpha/beta-subunit N-terminal" evidence="4">
    <location>
        <begin position="7"/>
        <end position="189"/>
    </location>
</feature>
<dbReference type="AlphaFoldDB" id="A0A4Y7RJT9"/>
<evidence type="ECO:0000256" key="1">
    <source>
        <dbReference type="ARBA" id="ARBA00005817"/>
    </source>
</evidence>
<evidence type="ECO:0000313" key="6">
    <source>
        <dbReference type="Proteomes" id="UP000297597"/>
    </source>
</evidence>
<organism evidence="5 6">
    <name type="scientific">Pelotomaculum propionicicum</name>
    <dbReference type="NCBI Taxonomy" id="258475"/>
    <lineage>
        <taxon>Bacteria</taxon>
        <taxon>Bacillati</taxon>
        <taxon>Bacillota</taxon>
        <taxon>Clostridia</taxon>
        <taxon>Eubacteriales</taxon>
        <taxon>Desulfotomaculaceae</taxon>
        <taxon>Pelotomaculum</taxon>
    </lineage>
</organism>
<dbReference type="PANTHER" id="PTHR43153">
    <property type="entry name" value="ELECTRON TRANSFER FLAVOPROTEIN ALPHA"/>
    <property type="match status" value="1"/>
</dbReference>
<dbReference type="Pfam" id="PF01012">
    <property type="entry name" value="ETF"/>
    <property type="match status" value="1"/>
</dbReference>
<dbReference type="Gene3D" id="3.40.50.1220">
    <property type="entry name" value="TPP-binding domain"/>
    <property type="match status" value="1"/>
</dbReference>
<sequence>MKINGEIWIVAEQVKGNLKEVSYELLGKAKELAVKDGFPVTAVVMGSGIGALPADLIAHGADKVILIDAPRLLLYQNDIYALVLENLIRKYSPGIVLFSASYSCSELSATVGAKLRTGVAAHSIDLYYNEQGELVQVVPAFGGRVLGEIFCPLTRPIIASIKPGVFKKQAKDTARQGEIIEEPAAGLEHYQSPLKAVTVVQEHLSGVPLEDAEIVLAGGWGVGSAEVWQLLEKLAQSLHGAVGCTRPALDEGWAKGEHELIGVSGKTIRPKVYIGFGISGATHHVVGIKDSGVVINVNNDPNSPVFQISDYGVAADVKELLPKLLEKIEEAK</sequence>
<comment type="cofactor">
    <cofactor evidence="3">
        <name>FAD</name>
        <dbReference type="ChEBI" id="CHEBI:57692"/>
    </cofactor>
    <text evidence="3">Binds 1 FAD per dimer.</text>
</comment>
<dbReference type="GO" id="GO:0050660">
    <property type="term" value="F:flavin adenine dinucleotide binding"/>
    <property type="evidence" value="ECO:0007669"/>
    <property type="project" value="InterPro"/>
</dbReference>
<comment type="similarity">
    <text evidence="1">Belongs to the ETF alpha-subunit/FixB family.</text>
</comment>
<name>A0A4Y7RJT9_9FIRM</name>
<dbReference type="InterPro" id="IPR029035">
    <property type="entry name" value="DHS-like_NAD/FAD-binding_dom"/>
</dbReference>
<dbReference type="EC" id="1.3.1.108" evidence="5"/>
<keyword evidence="2" id="KW-0285">Flavoprotein</keyword>
<dbReference type="InterPro" id="IPR014729">
    <property type="entry name" value="Rossmann-like_a/b/a_fold"/>
</dbReference>
<dbReference type="RefSeq" id="WP_134215557.1">
    <property type="nucleotide sequence ID" value="NZ_QFFZ01000061.1"/>
</dbReference>
<accession>A0A4Y7RJT9</accession>
<dbReference type="Pfam" id="PF00766">
    <property type="entry name" value="ETF_alpha"/>
    <property type="match status" value="1"/>
</dbReference>
<feature type="binding site" evidence="3">
    <location>
        <begin position="245"/>
        <end position="246"/>
    </location>
    <ligand>
        <name>FAD</name>
        <dbReference type="ChEBI" id="CHEBI:57692"/>
    </ligand>
</feature>
<reference evidence="5 6" key="1">
    <citation type="journal article" date="2018" name="Environ. Microbiol.">
        <title>Novel energy conservation strategies and behaviour of Pelotomaculum schinkii driving syntrophic propionate catabolism.</title>
        <authorList>
            <person name="Hidalgo-Ahumada C.A.P."/>
            <person name="Nobu M.K."/>
            <person name="Narihiro T."/>
            <person name="Tamaki H."/>
            <person name="Liu W.T."/>
            <person name="Kamagata Y."/>
            <person name="Stams A.J.M."/>
            <person name="Imachi H."/>
            <person name="Sousa D.Z."/>
        </authorList>
    </citation>
    <scope>NUCLEOTIDE SEQUENCE [LARGE SCALE GENOMIC DNA]</scope>
    <source>
        <strain evidence="5 6">MGP</strain>
    </source>
</reference>
<dbReference type="SMART" id="SM00893">
    <property type="entry name" value="ETF"/>
    <property type="match status" value="1"/>
</dbReference>
<dbReference type="CDD" id="cd01715">
    <property type="entry name" value="ETF_alpha"/>
    <property type="match status" value="1"/>
</dbReference>
<dbReference type="SUPFAM" id="SSF52467">
    <property type="entry name" value="DHS-like NAD/FAD-binding domain"/>
    <property type="match status" value="1"/>
</dbReference>
<evidence type="ECO:0000259" key="4">
    <source>
        <dbReference type="SMART" id="SM00893"/>
    </source>
</evidence>
<dbReference type="InterPro" id="IPR014730">
    <property type="entry name" value="ETF_a/b_N"/>
</dbReference>
<dbReference type="PANTHER" id="PTHR43153:SF1">
    <property type="entry name" value="ELECTRON TRANSFER FLAVOPROTEIN SUBUNIT ALPHA, MITOCHONDRIAL"/>
    <property type="match status" value="1"/>
</dbReference>
<dbReference type="Gene3D" id="3.40.50.620">
    <property type="entry name" value="HUPs"/>
    <property type="match status" value="1"/>
</dbReference>